<name>A0ABV5B160_9BACL</name>
<feature type="domain" description="Glycosyl transferase family 28 C-terminal" evidence="5">
    <location>
        <begin position="206"/>
        <end position="355"/>
    </location>
</feature>
<keyword evidence="8" id="KW-1185">Reference proteome</keyword>
<reference evidence="7 8" key="1">
    <citation type="submission" date="2024-09" db="EMBL/GenBank/DDBJ databases">
        <authorList>
            <person name="Ruan L."/>
        </authorList>
    </citation>
    <scope>NUCLEOTIDE SEQUENCE [LARGE SCALE GENOMIC DNA]</scope>
    <source>
        <strain evidence="7 8">D33</strain>
    </source>
</reference>
<dbReference type="Pfam" id="PF04101">
    <property type="entry name" value="Glyco_tran_28_C"/>
    <property type="match status" value="1"/>
</dbReference>
<gene>
    <name evidence="7" type="ORF">ACE3NQ_00625</name>
</gene>
<evidence type="ECO:0000256" key="1">
    <source>
        <dbReference type="ARBA" id="ARBA00004370"/>
    </source>
</evidence>
<sequence length="389" mass="43136">MLSKRFLILSEGFGTGHTRAAAALADGLHQLYPGVSTQVMELAAMLNPKIAPVIFSAYRKTVYKQPKMIGRLYRRQYHKQLNELARIVLHKLFYTRAVRVIGGWEPDAIVCTHPFPSAVVARLKKLGLDIPLYTLITDYDVHGAWVSQEVNQYLVPSSEARRKLQARGVESSRISVTGIPVHPDFWDRGDKSEARVRFGLRDMPTALVMGGGWGIPLEESMMNVLVHMADQLQVIVCTGSNDRLLAKLEAAPAFRHPHIHALGFTREIGTLMDASDLLITKPGGMTCTEAIAKGLPMLFTSLLPGQEEENCGYFEKNGCAKTVTGPVQLEQSLRSAIHNIHENKGNARYTMQSAVTELKYDPLCCPATVFRLTTESAFHDRSELHLSGT</sequence>
<dbReference type="SUPFAM" id="SSF53756">
    <property type="entry name" value="UDP-Glycosyltransferase/glycogen phosphorylase"/>
    <property type="match status" value="1"/>
</dbReference>
<evidence type="ECO:0000256" key="4">
    <source>
        <dbReference type="ARBA" id="ARBA00022679"/>
    </source>
</evidence>
<evidence type="ECO:0000313" key="8">
    <source>
        <dbReference type="Proteomes" id="UP001580407"/>
    </source>
</evidence>
<evidence type="ECO:0000256" key="3">
    <source>
        <dbReference type="ARBA" id="ARBA00022676"/>
    </source>
</evidence>
<dbReference type="InterPro" id="IPR009695">
    <property type="entry name" value="Diacylglyc_glucosyltr_N"/>
</dbReference>
<keyword evidence="3" id="KW-0328">Glycosyltransferase</keyword>
<dbReference type="EMBL" id="JBHILM010000001">
    <property type="protein sequence ID" value="MFB5679413.1"/>
    <property type="molecule type" value="Genomic_DNA"/>
</dbReference>
<proteinExistence type="inferred from homology"/>
<keyword evidence="4" id="KW-0808">Transferase</keyword>
<comment type="caution">
    <text evidence="7">The sequence shown here is derived from an EMBL/GenBank/DDBJ whole genome shotgun (WGS) entry which is preliminary data.</text>
</comment>
<dbReference type="RefSeq" id="WP_375523256.1">
    <property type="nucleotide sequence ID" value="NZ_JBHILM010000001.1"/>
</dbReference>
<feature type="domain" description="Diacylglycerol glucosyltransferase N-terminal" evidence="6">
    <location>
        <begin position="17"/>
        <end position="181"/>
    </location>
</feature>
<protein>
    <submittedName>
        <fullName evidence="7">Glycosyltransferase</fullName>
    </submittedName>
</protein>
<dbReference type="Gene3D" id="3.40.50.2000">
    <property type="entry name" value="Glycogen Phosphorylase B"/>
    <property type="match status" value="2"/>
</dbReference>
<dbReference type="InterPro" id="IPR007235">
    <property type="entry name" value="Glyco_trans_28_C"/>
</dbReference>
<evidence type="ECO:0000256" key="2">
    <source>
        <dbReference type="ARBA" id="ARBA00006962"/>
    </source>
</evidence>
<evidence type="ECO:0000259" key="5">
    <source>
        <dbReference type="Pfam" id="PF04101"/>
    </source>
</evidence>
<evidence type="ECO:0000259" key="6">
    <source>
        <dbReference type="Pfam" id="PF06925"/>
    </source>
</evidence>
<accession>A0ABV5B160</accession>
<comment type="similarity">
    <text evidence="2">Belongs to the glycosyltransferase 28 family.</text>
</comment>
<dbReference type="Pfam" id="PF06925">
    <property type="entry name" value="MGDG_synth"/>
    <property type="match status" value="1"/>
</dbReference>
<comment type="subcellular location">
    <subcellularLocation>
        <location evidence="1">Membrane</location>
    </subcellularLocation>
</comment>
<organism evidence="7 8">
    <name type="scientific">Paenibacillus terreus</name>
    <dbReference type="NCBI Taxonomy" id="1387834"/>
    <lineage>
        <taxon>Bacteria</taxon>
        <taxon>Bacillati</taxon>
        <taxon>Bacillota</taxon>
        <taxon>Bacilli</taxon>
        <taxon>Bacillales</taxon>
        <taxon>Paenibacillaceae</taxon>
        <taxon>Paenibacillus</taxon>
    </lineage>
</organism>
<dbReference type="InterPro" id="IPR050519">
    <property type="entry name" value="Glycosyltransf_28_UgtP"/>
</dbReference>
<dbReference type="PANTHER" id="PTHR43025">
    <property type="entry name" value="MONOGALACTOSYLDIACYLGLYCEROL SYNTHASE"/>
    <property type="match status" value="1"/>
</dbReference>
<dbReference type="PANTHER" id="PTHR43025:SF3">
    <property type="entry name" value="MONOGALACTOSYLDIACYLGLYCEROL SYNTHASE 1, CHLOROPLASTIC"/>
    <property type="match status" value="1"/>
</dbReference>
<dbReference type="Proteomes" id="UP001580407">
    <property type="component" value="Unassembled WGS sequence"/>
</dbReference>
<evidence type="ECO:0000313" key="7">
    <source>
        <dbReference type="EMBL" id="MFB5679413.1"/>
    </source>
</evidence>